<feature type="domain" description="Peptidase C1A papain C-terminal" evidence="8">
    <location>
        <begin position="140"/>
        <end position="364"/>
    </location>
</feature>
<proteinExistence type="inferred from homology"/>
<dbReference type="PANTHER" id="PTHR12411">
    <property type="entry name" value="CYSTEINE PROTEASE FAMILY C1-RELATED"/>
    <property type="match status" value="1"/>
</dbReference>
<evidence type="ECO:0000259" key="8">
    <source>
        <dbReference type="SMART" id="SM00645"/>
    </source>
</evidence>
<evidence type="ECO:0000256" key="5">
    <source>
        <dbReference type="ARBA" id="ARBA00023157"/>
    </source>
</evidence>
<dbReference type="PROSITE" id="PS00640">
    <property type="entry name" value="THIOL_PROTEASE_ASN"/>
    <property type="match status" value="1"/>
</dbReference>
<dbReference type="OrthoDB" id="190265at2759"/>
<sequence length="365" mass="38738">MKTFVFCVLLVGATSAQLVVPSFPGLDISNLAGLQQLIKTFGSETVLNKAASQFLGRFKDGPFLRSMSSADIMKNFIDNAKEFFAQPATDWQRALDSELMGLSAKQFERLLALKAPTETEESGNSSSITSSRSKRQAATVPSSMDWRTKGAVTGVKNQGQCGSCWAFAAAGALEGRLAVKTGKLPVLSEQNLIDCAKNVSGQGCCSGCDGGWVTDAYKYVELNPGINTAATYPYEAKNNDQCKYNSASSAGSAAGFEYIPKNDAEALKSAVAQGPVAAALDANKFQAYKSGIMKCAGGPGKLNHGVVIVGYGAEPSLFFGLIPGDEYWIVKNSWGDGWGDKGYLRISSDTKLDCGINLKANYPLV</sequence>
<dbReference type="GO" id="GO:0008234">
    <property type="term" value="F:cysteine-type peptidase activity"/>
    <property type="evidence" value="ECO:0007669"/>
    <property type="project" value="UniProtKB-KW"/>
</dbReference>
<dbReference type="CDD" id="cd02248">
    <property type="entry name" value="Peptidase_C1A"/>
    <property type="match status" value="1"/>
</dbReference>
<dbReference type="AlphaFoldDB" id="A0A1D2NC36"/>
<gene>
    <name evidence="9" type="ORF">Ocin01_03889</name>
</gene>
<dbReference type="InterPro" id="IPR000668">
    <property type="entry name" value="Peptidase_C1A_C"/>
</dbReference>
<dbReference type="PROSITE" id="PS00639">
    <property type="entry name" value="THIOL_PROTEASE_HIS"/>
    <property type="match status" value="1"/>
</dbReference>
<feature type="chain" id="PRO_5018544281" evidence="7">
    <location>
        <begin position="17"/>
        <end position="365"/>
    </location>
</feature>
<dbReference type="SMART" id="SM00645">
    <property type="entry name" value="Pept_C1"/>
    <property type="match status" value="1"/>
</dbReference>
<dbReference type="Proteomes" id="UP000094527">
    <property type="component" value="Unassembled WGS sequence"/>
</dbReference>
<evidence type="ECO:0000313" key="9">
    <source>
        <dbReference type="EMBL" id="ODN02801.1"/>
    </source>
</evidence>
<reference evidence="9 10" key="1">
    <citation type="journal article" date="2016" name="Genome Biol. Evol.">
        <title>Gene Family Evolution Reflects Adaptation to Soil Environmental Stressors in the Genome of the Collembolan Orchesella cincta.</title>
        <authorList>
            <person name="Faddeeva-Vakhrusheva A."/>
            <person name="Derks M.F."/>
            <person name="Anvar S.Y."/>
            <person name="Agamennone V."/>
            <person name="Suring W."/>
            <person name="Smit S."/>
            <person name="van Straalen N.M."/>
            <person name="Roelofs D."/>
        </authorList>
    </citation>
    <scope>NUCLEOTIDE SEQUENCE [LARGE SCALE GENOMIC DNA]</scope>
    <source>
        <tissue evidence="9">Mixed pool</tissue>
    </source>
</reference>
<dbReference type="InterPro" id="IPR013128">
    <property type="entry name" value="Peptidase_C1A"/>
</dbReference>
<dbReference type="InterPro" id="IPR025660">
    <property type="entry name" value="Pept_his_AS"/>
</dbReference>
<dbReference type="Gene3D" id="3.90.70.10">
    <property type="entry name" value="Cysteine proteinases"/>
    <property type="match status" value="1"/>
</dbReference>
<evidence type="ECO:0000256" key="7">
    <source>
        <dbReference type="SAM" id="SignalP"/>
    </source>
</evidence>
<dbReference type="PRINTS" id="PR00705">
    <property type="entry name" value="PAPAIN"/>
</dbReference>
<dbReference type="STRING" id="48709.A0A1D2NC36"/>
<evidence type="ECO:0000313" key="10">
    <source>
        <dbReference type="Proteomes" id="UP000094527"/>
    </source>
</evidence>
<dbReference type="OMA" id="PRGKNFC"/>
<dbReference type="InterPro" id="IPR039417">
    <property type="entry name" value="Peptidase_C1A_papain-like"/>
</dbReference>
<dbReference type="SUPFAM" id="SSF54001">
    <property type="entry name" value="Cysteine proteinases"/>
    <property type="match status" value="1"/>
</dbReference>
<dbReference type="GO" id="GO:0006508">
    <property type="term" value="P:proteolysis"/>
    <property type="evidence" value="ECO:0007669"/>
    <property type="project" value="UniProtKB-KW"/>
</dbReference>
<keyword evidence="4" id="KW-0788">Thiol protease</keyword>
<keyword evidence="2" id="KW-0645">Protease</keyword>
<accession>A0A1D2NC36</accession>
<keyword evidence="10" id="KW-1185">Reference proteome</keyword>
<keyword evidence="3" id="KW-0378">Hydrolase</keyword>
<dbReference type="FunFam" id="3.90.70.10:FF:000332">
    <property type="entry name" value="Cathepsin L1"/>
    <property type="match status" value="1"/>
</dbReference>
<organism evidence="9 10">
    <name type="scientific">Orchesella cincta</name>
    <name type="common">Springtail</name>
    <name type="synonym">Podura cincta</name>
    <dbReference type="NCBI Taxonomy" id="48709"/>
    <lineage>
        <taxon>Eukaryota</taxon>
        <taxon>Metazoa</taxon>
        <taxon>Ecdysozoa</taxon>
        <taxon>Arthropoda</taxon>
        <taxon>Hexapoda</taxon>
        <taxon>Collembola</taxon>
        <taxon>Entomobryomorpha</taxon>
        <taxon>Entomobryoidea</taxon>
        <taxon>Orchesellidae</taxon>
        <taxon>Orchesellinae</taxon>
        <taxon>Orchesella</taxon>
    </lineage>
</organism>
<keyword evidence="5" id="KW-1015">Disulfide bond</keyword>
<dbReference type="InterPro" id="IPR000169">
    <property type="entry name" value="Pept_cys_AS"/>
</dbReference>
<feature type="region of interest" description="Disordered" evidence="6">
    <location>
        <begin position="116"/>
        <end position="143"/>
    </location>
</feature>
<comment type="caution">
    <text evidence="9">The sequence shown here is derived from an EMBL/GenBank/DDBJ whole genome shotgun (WGS) entry which is preliminary data.</text>
</comment>
<keyword evidence="7" id="KW-0732">Signal</keyword>
<dbReference type="PROSITE" id="PS00139">
    <property type="entry name" value="THIOL_PROTEASE_CYS"/>
    <property type="match status" value="1"/>
</dbReference>
<dbReference type="Pfam" id="PF00112">
    <property type="entry name" value="Peptidase_C1"/>
    <property type="match status" value="1"/>
</dbReference>
<name>A0A1D2NC36_ORCCI</name>
<dbReference type="EMBL" id="LJIJ01000095">
    <property type="protein sequence ID" value="ODN02801.1"/>
    <property type="molecule type" value="Genomic_DNA"/>
</dbReference>
<evidence type="ECO:0000256" key="2">
    <source>
        <dbReference type="ARBA" id="ARBA00022670"/>
    </source>
</evidence>
<comment type="similarity">
    <text evidence="1">Belongs to the peptidase C1 family.</text>
</comment>
<evidence type="ECO:0000256" key="6">
    <source>
        <dbReference type="SAM" id="MobiDB-lite"/>
    </source>
</evidence>
<feature type="compositionally biased region" description="Low complexity" evidence="6">
    <location>
        <begin position="122"/>
        <end position="131"/>
    </location>
</feature>
<protein>
    <submittedName>
        <fullName evidence="9">Cathepsin L1 (S)</fullName>
    </submittedName>
</protein>
<dbReference type="InterPro" id="IPR038765">
    <property type="entry name" value="Papain-like_cys_pep_sf"/>
</dbReference>
<evidence type="ECO:0000256" key="1">
    <source>
        <dbReference type="ARBA" id="ARBA00008455"/>
    </source>
</evidence>
<dbReference type="InterPro" id="IPR025661">
    <property type="entry name" value="Pept_asp_AS"/>
</dbReference>
<feature type="signal peptide" evidence="7">
    <location>
        <begin position="1"/>
        <end position="16"/>
    </location>
</feature>
<evidence type="ECO:0000256" key="3">
    <source>
        <dbReference type="ARBA" id="ARBA00022801"/>
    </source>
</evidence>
<evidence type="ECO:0000256" key="4">
    <source>
        <dbReference type="ARBA" id="ARBA00022807"/>
    </source>
</evidence>